<feature type="region of interest" description="Disordered" evidence="1">
    <location>
        <begin position="190"/>
        <end position="231"/>
    </location>
</feature>
<feature type="compositionally biased region" description="Polar residues" evidence="1">
    <location>
        <begin position="1"/>
        <end position="15"/>
    </location>
</feature>
<dbReference type="InterPro" id="IPR055314">
    <property type="entry name" value="At2g29880-like"/>
</dbReference>
<gene>
    <name evidence="4" type="ORF">Prudu_001074</name>
</gene>
<dbReference type="PANTHER" id="PTHR47864">
    <property type="entry name" value="TRANSMEMBRANE PROTEIN"/>
    <property type="match status" value="1"/>
</dbReference>
<organism evidence="4">
    <name type="scientific">Prunus dulcis</name>
    <name type="common">Almond</name>
    <name type="synonym">Amygdalus dulcis</name>
    <dbReference type="NCBI Taxonomy" id="3755"/>
    <lineage>
        <taxon>Eukaryota</taxon>
        <taxon>Viridiplantae</taxon>
        <taxon>Streptophyta</taxon>
        <taxon>Embryophyta</taxon>
        <taxon>Tracheophyta</taxon>
        <taxon>Spermatophyta</taxon>
        <taxon>Magnoliopsida</taxon>
        <taxon>eudicotyledons</taxon>
        <taxon>Gunneridae</taxon>
        <taxon>Pentapetalae</taxon>
        <taxon>rosids</taxon>
        <taxon>fabids</taxon>
        <taxon>Rosales</taxon>
        <taxon>Rosaceae</taxon>
        <taxon>Amygdaloideae</taxon>
        <taxon>Amygdaleae</taxon>
        <taxon>Prunus</taxon>
    </lineage>
</organism>
<accession>A0A4Y1QMW2</accession>
<sequence>MTYTQMESENTQQVNGKGKSKQDYNAWTVEGSRMLLQLMVDAASSGWRDANGMLSKATVETKILSKINEKLRCHKTYSQYQSRLKYFKREYQKYSQLLRHSSGFGWDPTTKKFTTPKEVWKDCFKSHPKDTSIQTKTCEDYEDLQIVIGNATAIGRNSLGLGDDTDARTFRAEDRHVGIEDFVFDDESQAFIPNHNEPPHQDPSLGHSSSSFLFHATNCEGPSESSSQRKRNRTYLEGNAISNETTQQAIRSISLSIDSIATDFRGVHNLLAKREKEREQQSYMWDAIKETPNLDERARYKALSLLNTNTKKDAFLKMSHEERSNWISYNLE</sequence>
<name>A0A4Y1QMW2_PRUDU</name>
<dbReference type="EMBL" id="AP019297">
    <property type="protein sequence ID" value="BBG93151.1"/>
    <property type="molecule type" value="Genomic_DNA"/>
</dbReference>
<feature type="domain" description="At2g29880-like C-terminal" evidence="3">
    <location>
        <begin position="284"/>
        <end position="330"/>
    </location>
</feature>
<dbReference type="InterPro" id="IPR024752">
    <property type="entry name" value="Myb/SANT-like_dom"/>
</dbReference>
<feature type="domain" description="Myb/SANT-like" evidence="2">
    <location>
        <begin position="27"/>
        <end position="122"/>
    </location>
</feature>
<feature type="compositionally biased region" description="Low complexity" evidence="1">
    <location>
        <begin position="204"/>
        <end position="215"/>
    </location>
</feature>
<evidence type="ECO:0000259" key="2">
    <source>
        <dbReference type="Pfam" id="PF12776"/>
    </source>
</evidence>
<protein>
    <submittedName>
        <fullName evidence="4">Uncharacterized protein</fullName>
    </submittedName>
</protein>
<evidence type="ECO:0000259" key="3">
    <source>
        <dbReference type="Pfam" id="PF24769"/>
    </source>
</evidence>
<dbReference type="Pfam" id="PF12776">
    <property type="entry name" value="Myb_DNA-bind_3"/>
    <property type="match status" value="1"/>
</dbReference>
<evidence type="ECO:0000256" key="1">
    <source>
        <dbReference type="SAM" id="MobiDB-lite"/>
    </source>
</evidence>
<dbReference type="InterPro" id="IPR056253">
    <property type="entry name" value="At2g29880-like_C"/>
</dbReference>
<feature type="region of interest" description="Disordered" evidence="1">
    <location>
        <begin position="1"/>
        <end position="21"/>
    </location>
</feature>
<reference evidence="4" key="1">
    <citation type="journal article" date="2019" name="Science">
        <title>Mutation of a bHLH transcription factor allowed almond domestication.</title>
        <authorList>
            <person name="Sanchez-Perez R."/>
            <person name="Pavan S."/>
            <person name="Mazzeo R."/>
            <person name="Moldovan C."/>
            <person name="Aiese Cigliano R."/>
            <person name="Del Cueto J."/>
            <person name="Ricciardi F."/>
            <person name="Lotti C."/>
            <person name="Ricciardi L."/>
            <person name="Dicenta F."/>
            <person name="Lopez-Marques R.L."/>
            <person name="Lindberg Moller B."/>
        </authorList>
    </citation>
    <scope>NUCLEOTIDE SEQUENCE</scope>
</reference>
<evidence type="ECO:0000313" key="4">
    <source>
        <dbReference type="EMBL" id="BBG93151.1"/>
    </source>
</evidence>
<dbReference type="AlphaFoldDB" id="A0A4Y1QMW2"/>
<proteinExistence type="predicted"/>
<dbReference type="PANTHER" id="PTHR47864:SF2">
    <property type="entry name" value="MYB_SANT-LIKE DNA-BINDING DOMAIN PROTEIN"/>
    <property type="match status" value="1"/>
</dbReference>
<dbReference type="Pfam" id="PF24769">
    <property type="entry name" value="At2g29880_C"/>
    <property type="match status" value="1"/>
</dbReference>